<proteinExistence type="predicted"/>
<keyword evidence="1" id="KW-1185">Reference proteome</keyword>
<evidence type="ECO:0000313" key="2">
    <source>
        <dbReference type="WBParaSite" id="HCON_00173350-00001"/>
    </source>
</evidence>
<reference evidence="2" key="1">
    <citation type="submission" date="2020-12" db="UniProtKB">
        <authorList>
            <consortium name="WormBaseParasite"/>
        </authorList>
    </citation>
    <scope>IDENTIFICATION</scope>
    <source>
        <strain evidence="2">MHco3</strain>
    </source>
</reference>
<accession>A0A7I4Z0N2</accession>
<organism evidence="1 2">
    <name type="scientific">Haemonchus contortus</name>
    <name type="common">Barber pole worm</name>
    <dbReference type="NCBI Taxonomy" id="6289"/>
    <lineage>
        <taxon>Eukaryota</taxon>
        <taxon>Metazoa</taxon>
        <taxon>Ecdysozoa</taxon>
        <taxon>Nematoda</taxon>
        <taxon>Chromadorea</taxon>
        <taxon>Rhabditida</taxon>
        <taxon>Rhabditina</taxon>
        <taxon>Rhabditomorpha</taxon>
        <taxon>Strongyloidea</taxon>
        <taxon>Trichostrongylidae</taxon>
        <taxon>Haemonchus</taxon>
    </lineage>
</organism>
<dbReference type="Proteomes" id="UP000025227">
    <property type="component" value="Unplaced"/>
</dbReference>
<evidence type="ECO:0000313" key="1">
    <source>
        <dbReference type="Proteomes" id="UP000025227"/>
    </source>
</evidence>
<dbReference type="PANTHER" id="PTHR33198">
    <property type="entry name" value="ANK_REP_REGION DOMAIN-CONTAINING PROTEIN-RELATED"/>
    <property type="match status" value="1"/>
</dbReference>
<dbReference type="PANTHER" id="PTHR33198:SF19">
    <property type="entry name" value="CCHC-TYPE DOMAIN-CONTAINING PROTEIN"/>
    <property type="match status" value="1"/>
</dbReference>
<name>A0A7I4Z0N2_HAECO</name>
<dbReference type="AlphaFoldDB" id="A0A7I4Z0N2"/>
<sequence length="186" mass="21450">MKTEGEAGNTELAVEPGVEIYWGRSPEPYVSRTSWRTWWKLLNNFLVLRKVTEEKDQRLIFLQEVGNSNYELLEPLLQGRELEDVELKDLRQAVERHYQPKKLILAERFGPMSKVQKPGQALHEYYAELQKAANSCSFEEIKNHIDAVVTMVFIGGLVSTEGSFVPVFYVPFPECSLPSQTIQRRC</sequence>
<dbReference type="WBParaSite" id="HCON_00173350-00001">
    <property type="protein sequence ID" value="HCON_00173350-00001"/>
    <property type="gene ID" value="HCON_00173350"/>
</dbReference>
<protein>
    <submittedName>
        <fullName evidence="2">Retrotrans_gag domain-containing protein</fullName>
    </submittedName>
</protein>
<dbReference type="OrthoDB" id="5870516at2759"/>